<dbReference type="EMBL" id="JABBWD010000022">
    <property type="protein sequence ID" value="KAG1777137.1"/>
    <property type="molecule type" value="Genomic_DNA"/>
</dbReference>
<protein>
    <submittedName>
        <fullName evidence="1">Uncharacterized protein</fullName>
    </submittedName>
</protein>
<evidence type="ECO:0000313" key="1">
    <source>
        <dbReference type="EMBL" id="KAG1777137.1"/>
    </source>
</evidence>
<accession>A0A9P7D2X6</accession>
<feature type="non-terminal residue" evidence="1">
    <location>
        <position position="124"/>
    </location>
</feature>
<proteinExistence type="predicted"/>
<dbReference type="AlphaFoldDB" id="A0A9P7D2X6"/>
<reference evidence="1" key="1">
    <citation type="journal article" date="2020" name="New Phytol.">
        <title>Comparative genomics reveals dynamic genome evolution in host specialist ectomycorrhizal fungi.</title>
        <authorList>
            <person name="Lofgren L.A."/>
            <person name="Nguyen N.H."/>
            <person name="Vilgalys R."/>
            <person name="Ruytinx J."/>
            <person name="Liao H.L."/>
            <person name="Branco S."/>
            <person name="Kuo A."/>
            <person name="LaButti K."/>
            <person name="Lipzen A."/>
            <person name="Andreopoulos W."/>
            <person name="Pangilinan J."/>
            <person name="Riley R."/>
            <person name="Hundley H."/>
            <person name="Na H."/>
            <person name="Barry K."/>
            <person name="Grigoriev I.V."/>
            <person name="Stajich J.E."/>
            <person name="Kennedy P.G."/>
        </authorList>
    </citation>
    <scope>NUCLEOTIDE SEQUENCE</scope>
    <source>
        <strain evidence="1">DOB743</strain>
    </source>
</reference>
<dbReference type="Proteomes" id="UP000714275">
    <property type="component" value="Unassembled WGS sequence"/>
</dbReference>
<comment type="caution">
    <text evidence="1">The sequence shown here is derived from an EMBL/GenBank/DDBJ whole genome shotgun (WGS) entry which is preliminary data.</text>
</comment>
<name>A0A9P7D2X6_9AGAM</name>
<feature type="non-terminal residue" evidence="1">
    <location>
        <position position="1"/>
    </location>
</feature>
<sequence>AGLNLKHVQKLASKGKLLVCAGFICRISQYPTHYLVTPNEVSKDNRTYACMWGRAFHGERVEKHNPFVWKERFSMLGAMALDEGIIATRVVEGSFTHELFIGFLHDDLLPCTNPYPAPRSVIVL</sequence>
<dbReference type="OrthoDB" id="2142724at2759"/>
<keyword evidence="2" id="KW-1185">Reference proteome</keyword>
<organism evidence="1 2">
    <name type="scientific">Suillus placidus</name>
    <dbReference type="NCBI Taxonomy" id="48579"/>
    <lineage>
        <taxon>Eukaryota</taxon>
        <taxon>Fungi</taxon>
        <taxon>Dikarya</taxon>
        <taxon>Basidiomycota</taxon>
        <taxon>Agaricomycotina</taxon>
        <taxon>Agaricomycetes</taxon>
        <taxon>Agaricomycetidae</taxon>
        <taxon>Boletales</taxon>
        <taxon>Suillineae</taxon>
        <taxon>Suillaceae</taxon>
        <taxon>Suillus</taxon>
    </lineage>
</organism>
<gene>
    <name evidence="1" type="ORF">EV702DRAFT_926733</name>
</gene>
<evidence type="ECO:0000313" key="2">
    <source>
        <dbReference type="Proteomes" id="UP000714275"/>
    </source>
</evidence>